<evidence type="ECO:0000256" key="8">
    <source>
        <dbReference type="ARBA" id="ARBA00023244"/>
    </source>
</evidence>
<keyword evidence="10" id="KW-0032">Aminotransferase</keyword>
<dbReference type="CDD" id="cd00610">
    <property type="entry name" value="OAT_like"/>
    <property type="match status" value="1"/>
</dbReference>
<dbReference type="RefSeq" id="WP_127761539.1">
    <property type="nucleotide sequence ID" value="NZ_CP026095.1"/>
</dbReference>
<dbReference type="GO" id="GO:0030170">
    <property type="term" value="F:pyridoxal phosphate binding"/>
    <property type="evidence" value="ECO:0007669"/>
    <property type="project" value="InterPro"/>
</dbReference>
<organism evidence="10 11">
    <name type="scientific">Peribacillus asahii</name>
    <dbReference type="NCBI Taxonomy" id="228899"/>
    <lineage>
        <taxon>Bacteria</taxon>
        <taxon>Bacillati</taxon>
        <taxon>Bacillota</taxon>
        <taxon>Bacilli</taxon>
        <taxon>Bacillales</taxon>
        <taxon>Bacillaceae</taxon>
        <taxon>Peribacillus</taxon>
    </lineage>
</organism>
<dbReference type="FunFam" id="3.40.640.10:FF:000021">
    <property type="entry name" value="Glutamate-1-semialdehyde 2,1-aminomutase"/>
    <property type="match status" value="1"/>
</dbReference>
<dbReference type="PROSITE" id="PS00600">
    <property type="entry name" value="AA_TRANSFER_CLASS_3"/>
    <property type="match status" value="1"/>
</dbReference>
<comment type="subunit">
    <text evidence="9">Homodimer.</text>
</comment>
<comment type="pathway">
    <text evidence="3">Porphyrin-containing compound metabolism; protoporphyrin-IX biosynthesis; 5-aminolevulinate from L-glutamyl-tRNA(Glu): step 2/2.</text>
</comment>
<dbReference type="Gene3D" id="3.40.640.10">
    <property type="entry name" value="Type I PLP-dependent aspartate aminotransferase-like (Major domain)"/>
    <property type="match status" value="1"/>
</dbReference>
<keyword evidence="6 9" id="KW-0663">Pyridoxal phosphate</keyword>
<proteinExistence type="inferred from homology"/>
<evidence type="ECO:0000256" key="6">
    <source>
        <dbReference type="ARBA" id="ARBA00022898"/>
    </source>
</evidence>
<feature type="modified residue" description="N6-(pyridoxal phosphate)lysine" evidence="9">
    <location>
        <position position="268"/>
    </location>
</feature>
<dbReference type="PANTHER" id="PTHR43713:SF3">
    <property type="entry name" value="GLUTAMATE-1-SEMIALDEHYDE 2,1-AMINOMUTASE 1, CHLOROPLASTIC-RELATED"/>
    <property type="match status" value="1"/>
</dbReference>
<evidence type="ECO:0000256" key="7">
    <source>
        <dbReference type="ARBA" id="ARBA00023235"/>
    </source>
</evidence>
<sequence>MRSYEKSKQAFAEAVHLMPGGVNSPVRAFKSVDMDPIFMERGKGSKMYDIDGNEYIDYVLSWGPLILGHSNERVVEALKKVAESGTSFGTSTLIENELAKLVIERVPSIEMIRMVSSGTEATMSALRVARGYTGRNKILKFEGCYHGHGDSLLIKAGSGVATLGLPDSPGVPVGTAQNTITVPYNDLAAVKYAFEQFGEDIACIIAEPVAGNMGVVPPQPGFLEGLREVTEQYGALLIFDEVMTGFRVGYNCAQGYFGVTPDLTCLGKVIGGGLPVGAFGGKREIMEKVAPSGSIYQAGTLSGNPLAMTAGFETLSQLTPEVYAEFKRKGDILEKGIGEAAKKYGIPHTFNRAGSMIGVFFTNEDVINFETAKTSDLTFFASYFREMANQGVYLPPSQFEGLFLSTAHSDEDLEKTIAAAEHAFSTLAK</sequence>
<dbReference type="InterPro" id="IPR015424">
    <property type="entry name" value="PyrdxlP-dep_Trfase"/>
</dbReference>
<dbReference type="InterPro" id="IPR015422">
    <property type="entry name" value="PyrdxlP-dep_Trfase_small"/>
</dbReference>
<reference evidence="10 11" key="1">
    <citation type="submission" date="2018-01" db="EMBL/GenBank/DDBJ databases">
        <title>Bacillus asahii Genome sequencing and assembly.</title>
        <authorList>
            <person name="Jiang H."/>
            <person name="Feng Y."/>
            <person name="Zhao F."/>
            <person name="Lin X."/>
        </authorList>
    </citation>
    <scope>NUCLEOTIDE SEQUENCE [LARGE SCALE GENOMIC DNA]</scope>
    <source>
        <strain evidence="10 11">OM18</strain>
    </source>
</reference>
<dbReference type="OrthoDB" id="9807885at2"/>
<dbReference type="InterPro" id="IPR049704">
    <property type="entry name" value="Aminotrans_3_PPA_site"/>
</dbReference>
<keyword evidence="7 9" id="KW-0413">Isomerase</keyword>
<comment type="similarity">
    <text evidence="4 9">Belongs to the class-III pyridoxal-phosphate-dependent aminotransferase family. HemL subfamily.</text>
</comment>
<comment type="subcellular location">
    <subcellularLocation>
        <location evidence="9">Cytoplasm</location>
    </subcellularLocation>
</comment>
<name>A0A3Q9RQM3_9BACI</name>
<keyword evidence="10" id="KW-0808">Transferase</keyword>
<dbReference type="SUPFAM" id="SSF53383">
    <property type="entry name" value="PLP-dependent transferases"/>
    <property type="match status" value="1"/>
</dbReference>
<dbReference type="GO" id="GO:0006782">
    <property type="term" value="P:protoporphyrinogen IX biosynthetic process"/>
    <property type="evidence" value="ECO:0007669"/>
    <property type="project" value="UniProtKB-UniRule"/>
</dbReference>
<dbReference type="UniPathway" id="UPA00251">
    <property type="reaction ID" value="UER00317"/>
</dbReference>
<dbReference type="NCBIfam" id="TIGR00713">
    <property type="entry name" value="hemL"/>
    <property type="match status" value="1"/>
</dbReference>
<comment type="cofactor">
    <cofactor evidence="2 9">
        <name>pyridoxal 5'-phosphate</name>
        <dbReference type="ChEBI" id="CHEBI:597326"/>
    </cofactor>
</comment>
<evidence type="ECO:0000256" key="5">
    <source>
        <dbReference type="ARBA" id="ARBA00022490"/>
    </source>
</evidence>
<dbReference type="KEGG" id="pasa:BAOM_3996"/>
<dbReference type="GO" id="GO:0042286">
    <property type="term" value="F:glutamate-1-semialdehyde 2,1-aminomutase activity"/>
    <property type="evidence" value="ECO:0007669"/>
    <property type="project" value="UniProtKB-UniRule"/>
</dbReference>
<dbReference type="Pfam" id="PF00202">
    <property type="entry name" value="Aminotran_3"/>
    <property type="match status" value="1"/>
</dbReference>
<dbReference type="InterPro" id="IPR004639">
    <property type="entry name" value="4pyrrol_synth_GluAld_NH2Trfase"/>
</dbReference>
<dbReference type="InterPro" id="IPR015421">
    <property type="entry name" value="PyrdxlP-dep_Trfase_major"/>
</dbReference>
<dbReference type="AlphaFoldDB" id="A0A3Q9RQM3"/>
<dbReference type="GO" id="GO:0005737">
    <property type="term" value="C:cytoplasm"/>
    <property type="evidence" value="ECO:0007669"/>
    <property type="project" value="UniProtKB-SubCell"/>
</dbReference>
<evidence type="ECO:0000313" key="10">
    <source>
        <dbReference type="EMBL" id="AZV44605.1"/>
    </source>
</evidence>
<dbReference type="Gene3D" id="3.90.1150.10">
    <property type="entry name" value="Aspartate Aminotransferase, domain 1"/>
    <property type="match status" value="1"/>
</dbReference>
<dbReference type="Proteomes" id="UP000283095">
    <property type="component" value="Chromosome"/>
</dbReference>
<keyword evidence="8 9" id="KW-0627">Porphyrin biosynthesis</keyword>
<accession>A0A3Q9RQM3</accession>
<dbReference type="PANTHER" id="PTHR43713">
    <property type="entry name" value="GLUTAMATE-1-SEMIALDEHYDE 2,1-AMINOMUTASE"/>
    <property type="match status" value="1"/>
</dbReference>
<comment type="catalytic activity">
    <reaction evidence="1 9">
        <text>(S)-4-amino-5-oxopentanoate = 5-aminolevulinate</text>
        <dbReference type="Rhea" id="RHEA:14265"/>
        <dbReference type="ChEBI" id="CHEBI:57501"/>
        <dbReference type="ChEBI" id="CHEBI:356416"/>
        <dbReference type="EC" id="5.4.3.8"/>
    </reaction>
</comment>
<dbReference type="NCBIfam" id="NF000818">
    <property type="entry name" value="PRK00062.1"/>
    <property type="match status" value="1"/>
</dbReference>
<evidence type="ECO:0000256" key="4">
    <source>
        <dbReference type="ARBA" id="ARBA00008981"/>
    </source>
</evidence>
<keyword evidence="5 9" id="KW-0963">Cytoplasm</keyword>
<dbReference type="GO" id="GO:0008483">
    <property type="term" value="F:transaminase activity"/>
    <property type="evidence" value="ECO:0007669"/>
    <property type="project" value="UniProtKB-KW"/>
</dbReference>
<dbReference type="HAMAP" id="MF_00375">
    <property type="entry name" value="HemL_aminotrans_3"/>
    <property type="match status" value="1"/>
</dbReference>
<evidence type="ECO:0000256" key="9">
    <source>
        <dbReference type="HAMAP-Rule" id="MF_00375"/>
    </source>
</evidence>
<dbReference type="InterPro" id="IPR005814">
    <property type="entry name" value="Aminotrans_3"/>
</dbReference>
<evidence type="ECO:0000256" key="3">
    <source>
        <dbReference type="ARBA" id="ARBA00004819"/>
    </source>
</evidence>
<dbReference type="EC" id="5.4.3.8" evidence="9"/>
<evidence type="ECO:0000256" key="1">
    <source>
        <dbReference type="ARBA" id="ARBA00001579"/>
    </source>
</evidence>
<evidence type="ECO:0000256" key="2">
    <source>
        <dbReference type="ARBA" id="ARBA00001933"/>
    </source>
</evidence>
<dbReference type="EMBL" id="CP026095">
    <property type="protein sequence ID" value="AZV44605.1"/>
    <property type="molecule type" value="Genomic_DNA"/>
</dbReference>
<gene>
    <name evidence="9 10" type="primary">hemL</name>
    <name evidence="10" type="ORF">BAOM_3996</name>
</gene>
<evidence type="ECO:0000313" key="11">
    <source>
        <dbReference type="Proteomes" id="UP000283095"/>
    </source>
</evidence>
<protein>
    <recommendedName>
        <fullName evidence="9">Glutamate-1-semialdehyde 2,1-aminomutase</fullName>
        <shortName evidence="9">GSA</shortName>
        <ecNumber evidence="9">5.4.3.8</ecNumber>
    </recommendedName>
    <alternativeName>
        <fullName evidence="9">Glutamate-1-semialdehyde aminotransferase</fullName>
        <shortName evidence="9">GSA-AT</shortName>
    </alternativeName>
</protein>